<reference evidence="2" key="3">
    <citation type="submission" date="2025-09" db="UniProtKB">
        <authorList>
            <consortium name="Ensembl"/>
        </authorList>
    </citation>
    <scope>IDENTIFICATION</scope>
</reference>
<feature type="region of interest" description="Disordered" evidence="1">
    <location>
        <begin position="1"/>
        <end position="20"/>
    </location>
</feature>
<accession>H2Y428</accession>
<protein>
    <submittedName>
        <fullName evidence="2">Uncharacterized protein</fullName>
    </submittedName>
</protein>
<proteinExistence type="predicted"/>
<dbReference type="Gene3D" id="1.20.58.60">
    <property type="match status" value="1"/>
</dbReference>
<evidence type="ECO:0000313" key="2">
    <source>
        <dbReference type="Ensembl" id="ENSCSAVP00000000076.1"/>
    </source>
</evidence>
<keyword evidence="3" id="KW-1185">Reference proteome</keyword>
<sequence>MEGVQRKLDDFRDYRAKQKPPKIDEKGHLEAAYNTLQTKLIIASVVCPAIPAPTRHLTPSITQASPPRCTASRISKSPIKEDNFESNQILLAVYI</sequence>
<name>H2Y428_CIOSA</name>
<dbReference type="AlphaFoldDB" id="H2Y428"/>
<dbReference type="GeneTree" id="ENSGT00940000153968"/>
<dbReference type="HOGENOM" id="CLU_2372130_0_0_1"/>
<evidence type="ECO:0000313" key="3">
    <source>
        <dbReference type="Proteomes" id="UP000007875"/>
    </source>
</evidence>
<dbReference type="SUPFAM" id="SSF46966">
    <property type="entry name" value="Spectrin repeat"/>
    <property type="match status" value="1"/>
</dbReference>
<organism evidence="2 3">
    <name type="scientific">Ciona savignyi</name>
    <name type="common">Pacific transparent sea squirt</name>
    <dbReference type="NCBI Taxonomy" id="51511"/>
    <lineage>
        <taxon>Eukaryota</taxon>
        <taxon>Metazoa</taxon>
        <taxon>Chordata</taxon>
        <taxon>Tunicata</taxon>
        <taxon>Ascidiacea</taxon>
        <taxon>Phlebobranchia</taxon>
        <taxon>Cionidae</taxon>
        <taxon>Ciona</taxon>
    </lineage>
</organism>
<reference evidence="3" key="1">
    <citation type="submission" date="2003-08" db="EMBL/GenBank/DDBJ databases">
        <authorList>
            <person name="Birren B."/>
            <person name="Nusbaum C."/>
            <person name="Abebe A."/>
            <person name="Abouelleil A."/>
            <person name="Adekoya E."/>
            <person name="Ait-zahra M."/>
            <person name="Allen N."/>
            <person name="Allen T."/>
            <person name="An P."/>
            <person name="Anderson M."/>
            <person name="Anderson S."/>
            <person name="Arachchi H."/>
            <person name="Armbruster J."/>
            <person name="Bachantsang P."/>
            <person name="Baldwin J."/>
            <person name="Barry A."/>
            <person name="Bayul T."/>
            <person name="Blitshsteyn B."/>
            <person name="Bloom T."/>
            <person name="Blye J."/>
            <person name="Boguslavskiy L."/>
            <person name="Borowsky M."/>
            <person name="Boukhgalter B."/>
            <person name="Brunache A."/>
            <person name="Butler J."/>
            <person name="Calixte N."/>
            <person name="Calvo S."/>
            <person name="Camarata J."/>
            <person name="Campo K."/>
            <person name="Chang J."/>
            <person name="Cheshatsang Y."/>
            <person name="Citroen M."/>
            <person name="Collymore A."/>
            <person name="Considine T."/>
            <person name="Cook A."/>
            <person name="Cooke P."/>
            <person name="Corum B."/>
            <person name="Cuomo C."/>
            <person name="David R."/>
            <person name="Dawoe T."/>
            <person name="Degray S."/>
            <person name="Dodge S."/>
            <person name="Dooley K."/>
            <person name="Dorje P."/>
            <person name="Dorjee K."/>
            <person name="Dorris L."/>
            <person name="Duffey N."/>
            <person name="Dupes A."/>
            <person name="Elkins T."/>
            <person name="Engels R."/>
            <person name="Erickson J."/>
            <person name="Farina A."/>
            <person name="Faro S."/>
            <person name="Ferreira P."/>
            <person name="Fischer H."/>
            <person name="Fitzgerald M."/>
            <person name="Foley K."/>
            <person name="Gage D."/>
            <person name="Galagan J."/>
            <person name="Gearin G."/>
            <person name="Gnerre S."/>
            <person name="Gnirke A."/>
            <person name="Goyette A."/>
            <person name="Graham J."/>
            <person name="Grandbois E."/>
            <person name="Gyaltsen K."/>
            <person name="Hafez N."/>
            <person name="Hagopian D."/>
            <person name="Hagos B."/>
            <person name="Hall J."/>
            <person name="Hatcher B."/>
            <person name="Heller A."/>
            <person name="Higgins H."/>
            <person name="Honan T."/>
            <person name="Horn A."/>
            <person name="Houde N."/>
            <person name="Hughes L."/>
            <person name="Hulme W."/>
            <person name="Husby E."/>
            <person name="Iliev I."/>
            <person name="Jaffe D."/>
            <person name="Jones C."/>
            <person name="Kamal M."/>
            <person name="Kamat A."/>
            <person name="Kamvysselis M."/>
            <person name="Karlsson E."/>
            <person name="Kells C."/>
            <person name="Kieu A."/>
            <person name="Kisner P."/>
            <person name="Kodira C."/>
            <person name="Kulbokas E."/>
            <person name="Labutti K."/>
            <person name="Lama D."/>
            <person name="Landers T."/>
            <person name="Leger J."/>
            <person name="Levine S."/>
            <person name="Lewis D."/>
            <person name="Lewis T."/>
            <person name="Lindblad-toh K."/>
            <person name="Liu X."/>
            <person name="Lokyitsang T."/>
            <person name="Lokyitsang Y."/>
            <person name="Lucien O."/>
            <person name="Lui A."/>
            <person name="Ma L.J."/>
            <person name="Mabbitt R."/>
            <person name="Macdonald J."/>
            <person name="Maclean C."/>
            <person name="Major J."/>
            <person name="Manning J."/>
            <person name="Marabella R."/>
            <person name="Maru K."/>
            <person name="Matthews C."/>
            <person name="Mauceli E."/>
            <person name="Mccarthy M."/>
            <person name="Mcdonough S."/>
            <person name="Mcghee T."/>
            <person name="Meldrim J."/>
            <person name="Meneus L."/>
            <person name="Mesirov J."/>
            <person name="Mihalev A."/>
            <person name="Mihova T."/>
            <person name="Mikkelsen T."/>
            <person name="Mlenga V."/>
            <person name="Moru K."/>
            <person name="Mozes J."/>
            <person name="Mulrain L."/>
            <person name="Munson G."/>
            <person name="Naylor J."/>
            <person name="Newes C."/>
            <person name="Nguyen C."/>
            <person name="Nguyen N."/>
            <person name="Nguyen T."/>
            <person name="Nicol R."/>
            <person name="Nielsen C."/>
            <person name="Nizzari M."/>
            <person name="Norbu C."/>
            <person name="Norbu N."/>
            <person name="O'donnell P."/>
            <person name="Okoawo O."/>
            <person name="O'leary S."/>
            <person name="Omotosho B."/>
            <person name="O'neill K."/>
            <person name="Osman S."/>
            <person name="Parker S."/>
            <person name="Perrin D."/>
            <person name="Phunkhang P."/>
            <person name="Piqani B."/>
            <person name="Purcell S."/>
            <person name="Rachupka T."/>
            <person name="Ramasamy U."/>
            <person name="Rameau R."/>
            <person name="Ray V."/>
            <person name="Raymond C."/>
            <person name="Retta R."/>
            <person name="Richardson S."/>
            <person name="Rise C."/>
            <person name="Rodriguez J."/>
            <person name="Rogers J."/>
            <person name="Rogov P."/>
            <person name="Rutman M."/>
            <person name="Schupbach R."/>
            <person name="Seaman C."/>
            <person name="Settipalli S."/>
            <person name="Sharpe T."/>
            <person name="Sheridan J."/>
            <person name="Sherpa N."/>
            <person name="Shi J."/>
            <person name="Smirnov S."/>
            <person name="Smith C."/>
            <person name="Sougnez C."/>
            <person name="Spencer B."/>
            <person name="Stalker J."/>
            <person name="Stange-thomann N."/>
            <person name="Stavropoulos S."/>
            <person name="Stetson K."/>
            <person name="Stone C."/>
            <person name="Stone S."/>
            <person name="Stubbs M."/>
            <person name="Talamas J."/>
            <person name="Tchuinga P."/>
            <person name="Tenzing P."/>
            <person name="Tesfaye S."/>
            <person name="Theodore J."/>
            <person name="Thoulutsang Y."/>
            <person name="Topham K."/>
            <person name="Towey S."/>
            <person name="Tsamla T."/>
            <person name="Tsomo N."/>
            <person name="Vallee D."/>
            <person name="Vassiliev H."/>
            <person name="Venkataraman V."/>
            <person name="Vinson J."/>
            <person name="Vo A."/>
            <person name="Wade C."/>
            <person name="Wang S."/>
            <person name="Wangchuk T."/>
            <person name="Wangdi T."/>
            <person name="Whittaker C."/>
            <person name="Wilkinson J."/>
            <person name="Wu Y."/>
            <person name="Wyman D."/>
            <person name="Yadav S."/>
            <person name="Yang S."/>
            <person name="Yang X."/>
            <person name="Yeager S."/>
            <person name="Yee E."/>
            <person name="Young G."/>
            <person name="Zainoun J."/>
            <person name="Zembeck L."/>
            <person name="Zimmer A."/>
            <person name="Zody M."/>
            <person name="Lander E."/>
        </authorList>
    </citation>
    <scope>NUCLEOTIDE SEQUENCE [LARGE SCALE GENOMIC DNA]</scope>
</reference>
<dbReference type="Proteomes" id="UP000007875">
    <property type="component" value="Unassembled WGS sequence"/>
</dbReference>
<dbReference type="Ensembl" id="ENSCSAVT00000000077.1">
    <property type="protein sequence ID" value="ENSCSAVP00000000076.1"/>
    <property type="gene ID" value="ENSCSAVG00000000033.1"/>
</dbReference>
<evidence type="ECO:0000256" key="1">
    <source>
        <dbReference type="SAM" id="MobiDB-lite"/>
    </source>
</evidence>
<reference evidence="2" key="2">
    <citation type="submission" date="2025-08" db="UniProtKB">
        <authorList>
            <consortium name="Ensembl"/>
        </authorList>
    </citation>
    <scope>IDENTIFICATION</scope>
</reference>